<evidence type="ECO:0000313" key="1">
    <source>
        <dbReference type="EMBL" id="OES44957.1"/>
    </source>
</evidence>
<dbReference type="AlphaFoldDB" id="A0A1E7DPE2"/>
<evidence type="ECO:0000313" key="2">
    <source>
        <dbReference type="Proteomes" id="UP000095658"/>
    </source>
</evidence>
<name>A0A1E7DPE2_9BACI</name>
<proteinExistence type="predicted"/>
<accession>A0A1E7DPE2</accession>
<dbReference type="RefSeq" id="WP_069938579.1">
    <property type="nucleotide sequence ID" value="NZ_MAMP01000021.1"/>
</dbReference>
<dbReference type="Proteomes" id="UP000095658">
    <property type="component" value="Unassembled WGS sequence"/>
</dbReference>
<organism evidence="1 2">
    <name type="scientific">Domibacillus iocasae</name>
    <dbReference type="NCBI Taxonomy" id="1714016"/>
    <lineage>
        <taxon>Bacteria</taxon>
        <taxon>Bacillati</taxon>
        <taxon>Bacillota</taxon>
        <taxon>Bacilli</taxon>
        <taxon>Bacillales</taxon>
        <taxon>Bacillaceae</taxon>
        <taxon>Domibacillus</taxon>
    </lineage>
</organism>
<protein>
    <submittedName>
        <fullName evidence="1">Uncharacterized protein</fullName>
    </submittedName>
</protein>
<comment type="caution">
    <text evidence="1">The sequence shown here is derived from an EMBL/GenBank/DDBJ whole genome shotgun (WGS) entry which is preliminary data.</text>
</comment>
<reference evidence="1 2" key="1">
    <citation type="submission" date="2016-06" db="EMBL/GenBank/DDBJ databases">
        <title>Domibacillus iocasae genome sequencing.</title>
        <authorList>
            <person name="Verma A."/>
            <person name="Pal Y."/>
            <person name="Ojha A.K."/>
            <person name="Krishnamurthi S."/>
        </authorList>
    </citation>
    <scope>NUCLEOTIDE SEQUENCE [LARGE SCALE GENOMIC DNA]</scope>
    <source>
        <strain evidence="1 2">DSM 29979</strain>
    </source>
</reference>
<dbReference type="OrthoDB" id="2730772at2"/>
<keyword evidence="2" id="KW-1185">Reference proteome</keyword>
<sequence>MDRIMQVLAEWETEVQADGFQAAAAEVTNFEQRIIGHAPCLEFQMYNKEQDIFYARVWNTWLKR</sequence>
<dbReference type="EMBL" id="MAMP01000021">
    <property type="protein sequence ID" value="OES44957.1"/>
    <property type="molecule type" value="Genomic_DNA"/>
</dbReference>
<gene>
    <name evidence="1" type="ORF">BA724_06755</name>
</gene>